<comment type="subcellular location">
    <subcellularLocation>
        <location evidence="1 9">Golgi apparatus membrane</location>
        <topology evidence="1 9">Multi-pass membrane protein</topology>
    </subcellularLocation>
    <subcellularLocation>
        <location evidence="7">Golgi apparatus</location>
        <location evidence="7">cis-Golgi network membrane</location>
    </subcellularLocation>
</comment>
<comment type="function">
    <text evidence="8">Involved in the maintenance of the Golgi structure.</text>
</comment>
<gene>
    <name evidence="12" type="ORF">LSH36_1153g00008</name>
</gene>
<comment type="similarity">
    <text evidence="2 9">Belongs to the YIP1 family.</text>
</comment>
<evidence type="ECO:0000256" key="5">
    <source>
        <dbReference type="ARBA" id="ARBA00023034"/>
    </source>
</evidence>
<evidence type="ECO:0000313" key="13">
    <source>
        <dbReference type="Proteomes" id="UP001208570"/>
    </source>
</evidence>
<evidence type="ECO:0000313" key="12">
    <source>
        <dbReference type="EMBL" id="KAK2141153.1"/>
    </source>
</evidence>
<dbReference type="GO" id="GO:0000139">
    <property type="term" value="C:Golgi membrane"/>
    <property type="evidence" value="ECO:0007669"/>
    <property type="project" value="UniProtKB-SubCell"/>
</dbReference>
<dbReference type="InterPro" id="IPR045231">
    <property type="entry name" value="Yip1/4-like"/>
</dbReference>
<dbReference type="Pfam" id="PF04893">
    <property type="entry name" value="Yip1"/>
    <property type="match status" value="1"/>
</dbReference>
<evidence type="ECO:0000256" key="3">
    <source>
        <dbReference type="ARBA" id="ARBA00022692"/>
    </source>
</evidence>
<dbReference type="PANTHER" id="PTHR21236">
    <property type="entry name" value="GOLGI MEMBRANE PROTEIN YIP1"/>
    <property type="match status" value="1"/>
</dbReference>
<proteinExistence type="inferred from homology"/>
<organism evidence="12 13">
    <name type="scientific">Paralvinella palmiformis</name>
    <dbReference type="NCBI Taxonomy" id="53620"/>
    <lineage>
        <taxon>Eukaryota</taxon>
        <taxon>Metazoa</taxon>
        <taxon>Spiralia</taxon>
        <taxon>Lophotrochozoa</taxon>
        <taxon>Annelida</taxon>
        <taxon>Polychaeta</taxon>
        <taxon>Sedentaria</taxon>
        <taxon>Canalipalpata</taxon>
        <taxon>Terebellida</taxon>
        <taxon>Terebelliformia</taxon>
        <taxon>Alvinellidae</taxon>
        <taxon>Paralvinella</taxon>
    </lineage>
</organism>
<feature type="transmembrane region" description="Helical" evidence="9">
    <location>
        <begin position="242"/>
        <end position="264"/>
    </location>
</feature>
<dbReference type="PANTHER" id="PTHR21236:SF7">
    <property type="entry name" value="PROTEIN YIPF4"/>
    <property type="match status" value="1"/>
</dbReference>
<dbReference type="Proteomes" id="UP001208570">
    <property type="component" value="Unassembled WGS sequence"/>
</dbReference>
<evidence type="ECO:0000259" key="11">
    <source>
        <dbReference type="Pfam" id="PF04893"/>
    </source>
</evidence>
<dbReference type="GO" id="GO:0005802">
    <property type="term" value="C:trans-Golgi network"/>
    <property type="evidence" value="ECO:0007669"/>
    <property type="project" value="TreeGrafter"/>
</dbReference>
<feature type="compositionally biased region" description="Low complexity" evidence="10">
    <location>
        <begin position="71"/>
        <end position="83"/>
    </location>
</feature>
<evidence type="ECO:0000256" key="7">
    <source>
        <dbReference type="ARBA" id="ARBA00024188"/>
    </source>
</evidence>
<feature type="transmembrane region" description="Helical" evidence="9">
    <location>
        <begin position="215"/>
        <end position="236"/>
    </location>
</feature>
<keyword evidence="6 9" id="KW-0472">Membrane</keyword>
<dbReference type="EMBL" id="JAODUP010001153">
    <property type="protein sequence ID" value="KAK2141153.1"/>
    <property type="molecule type" value="Genomic_DNA"/>
</dbReference>
<keyword evidence="13" id="KW-1185">Reference proteome</keyword>
<keyword evidence="3 9" id="KW-0812">Transmembrane</keyword>
<evidence type="ECO:0000256" key="1">
    <source>
        <dbReference type="ARBA" id="ARBA00004653"/>
    </source>
</evidence>
<feature type="region of interest" description="Disordered" evidence="10">
    <location>
        <begin position="61"/>
        <end position="92"/>
    </location>
</feature>
<comment type="caution">
    <text evidence="12">The sequence shown here is derived from an EMBL/GenBank/DDBJ whole genome shotgun (WGS) entry which is preliminary data.</text>
</comment>
<reference evidence="12" key="1">
    <citation type="journal article" date="2023" name="Mol. Biol. Evol.">
        <title>Third-Generation Sequencing Reveals the Adaptive Role of the Epigenome in Three Deep-Sea Polychaetes.</title>
        <authorList>
            <person name="Perez M."/>
            <person name="Aroh O."/>
            <person name="Sun Y."/>
            <person name="Lan Y."/>
            <person name="Juniper S.K."/>
            <person name="Young C.R."/>
            <person name="Angers B."/>
            <person name="Qian P.Y."/>
        </authorList>
    </citation>
    <scope>NUCLEOTIDE SEQUENCE</scope>
    <source>
        <strain evidence="12">P08H-3</strain>
    </source>
</reference>
<evidence type="ECO:0000256" key="2">
    <source>
        <dbReference type="ARBA" id="ARBA00010596"/>
    </source>
</evidence>
<evidence type="ECO:0000256" key="6">
    <source>
        <dbReference type="ARBA" id="ARBA00023136"/>
    </source>
</evidence>
<accession>A0AAD9IV59</accession>
<keyword evidence="4 9" id="KW-1133">Transmembrane helix</keyword>
<protein>
    <recommendedName>
        <fullName evidence="9">Protein YIPF</fullName>
    </recommendedName>
</protein>
<evidence type="ECO:0000256" key="9">
    <source>
        <dbReference type="RuleBase" id="RU361264"/>
    </source>
</evidence>
<evidence type="ECO:0000256" key="10">
    <source>
        <dbReference type="SAM" id="MobiDB-lite"/>
    </source>
</evidence>
<feature type="transmembrane region" description="Helical" evidence="9">
    <location>
        <begin position="273"/>
        <end position="291"/>
    </location>
</feature>
<dbReference type="GO" id="GO:0048280">
    <property type="term" value="P:vesicle fusion with Golgi apparatus"/>
    <property type="evidence" value="ECO:0007669"/>
    <property type="project" value="TreeGrafter"/>
</dbReference>
<dbReference type="AlphaFoldDB" id="A0AAD9IV59"/>
<keyword evidence="5" id="KW-0333">Golgi apparatus</keyword>
<dbReference type="GO" id="GO:0006888">
    <property type="term" value="P:endoplasmic reticulum to Golgi vesicle-mediated transport"/>
    <property type="evidence" value="ECO:0007669"/>
    <property type="project" value="InterPro"/>
</dbReference>
<feature type="transmembrane region" description="Helical" evidence="9">
    <location>
        <begin position="185"/>
        <end position="203"/>
    </location>
</feature>
<evidence type="ECO:0000256" key="4">
    <source>
        <dbReference type="ARBA" id="ARBA00022989"/>
    </source>
</evidence>
<evidence type="ECO:0000256" key="8">
    <source>
        <dbReference type="ARBA" id="ARBA00037720"/>
    </source>
</evidence>
<feature type="transmembrane region" description="Helical" evidence="9">
    <location>
        <begin position="163"/>
        <end position="179"/>
    </location>
</feature>
<dbReference type="InterPro" id="IPR006977">
    <property type="entry name" value="Yip1_dom"/>
</dbReference>
<name>A0AAD9IV59_9ANNE</name>
<sequence length="292" mass="32380">MEAKTSWGQEATSSGFSGDFTVDMNLAQSKDYVKAEQNCTDPQSPSNFVPSPDEFQFVTTAPMSPTGSGTGSSSLSGTITTDGRTQGSDTYTRNRSKVSTVLDGKGFGWLLEVDDSDDNDMQRPLLEELDIDLKDIYYKLRCVLFPLPQLGFNRKIVKDNPDFWGPLVAVLIYAAFSLYGQFRVVSWILTIWICGSCMIFMLARVLGGEVYYSQCLGVIGYSILPLAVTALILPAVRSMHVVSMFFKFLGVVWASYSAGSLLCVEELREKKSLLLYPIFLLYVYFLSLYTGA</sequence>
<feature type="domain" description="Yip1" evidence="11">
    <location>
        <begin position="152"/>
        <end position="286"/>
    </location>
</feature>